<dbReference type="InterPro" id="IPR042099">
    <property type="entry name" value="ANL_N_sf"/>
</dbReference>
<name>A0ABR2V1B1_9PEZI</name>
<keyword evidence="2" id="KW-0597">Phosphoprotein</keyword>
<dbReference type="PROSITE" id="PS00012">
    <property type="entry name" value="PHOSPHOPANTETHEINE"/>
    <property type="match status" value="1"/>
</dbReference>
<feature type="compositionally biased region" description="Polar residues" evidence="3">
    <location>
        <begin position="1"/>
        <end position="17"/>
    </location>
</feature>
<dbReference type="Pfam" id="PF07993">
    <property type="entry name" value="NAD_binding_4"/>
    <property type="match status" value="1"/>
</dbReference>
<dbReference type="Gene3D" id="3.40.50.720">
    <property type="entry name" value="NAD(P)-binding Rossmann-like Domain"/>
    <property type="match status" value="1"/>
</dbReference>
<dbReference type="Pfam" id="PF23562">
    <property type="entry name" value="AMP-binding_C_3"/>
    <property type="match status" value="1"/>
</dbReference>
<dbReference type="PANTHER" id="PTHR43439">
    <property type="entry name" value="PHENYLACETATE-COENZYME A LIGASE"/>
    <property type="match status" value="1"/>
</dbReference>
<dbReference type="PANTHER" id="PTHR43439:SF2">
    <property type="entry name" value="ENZYME, PUTATIVE (JCVI)-RELATED"/>
    <property type="match status" value="1"/>
</dbReference>
<proteinExistence type="predicted"/>
<dbReference type="PROSITE" id="PS00455">
    <property type="entry name" value="AMP_BINDING"/>
    <property type="match status" value="1"/>
</dbReference>
<dbReference type="Gene3D" id="1.10.1200.10">
    <property type="entry name" value="ACP-like"/>
    <property type="match status" value="1"/>
</dbReference>
<feature type="compositionally biased region" description="Basic and acidic residues" evidence="3">
    <location>
        <begin position="32"/>
        <end position="41"/>
    </location>
</feature>
<dbReference type="InterPro" id="IPR051414">
    <property type="entry name" value="Adenylate-forming_Reductase"/>
</dbReference>
<dbReference type="SUPFAM" id="SSF51735">
    <property type="entry name" value="NAD(P)-binding Rossmann-fold domains"/>
    <property type="match status" value="1"/>
</dbReference>
<dbReference type="PROSITE" id="PS50075">
    <property type="entry name" value="CARRIER"/>
    <property type="match status" value="1"/>
</dbReference>
<dbReference type="InterPro" id="IPR020806">
    <property type="entry name" value="PKS_PP-bd"/>
</dbReference>
<accession>A0ABR2V1B1</accession>
<dbReference type="SMART" id="SM00823">
    <property type="entry name" value="PKS_PP"/>
    <property type="match status" value="1"/>
</dbReference>
<keyword evidence="1" id="KW-0596">Phosphopantetheine</keyword>
<dbReference type="Pfam" id="PF00550">
    <property type="entry name" value="PP-binding"/>
    <property type="match status" value="1"/>
</dbReference>
<dbReference type="SUPFAM" id="SSF47336">
    <property type="entry name" value="ACP-like"/>
    <property type="match status" value="1"/>
</dbReference>
<dbReference type="InterPro" id="IPR036291">
    <property type="entry name" value="NAD(P)-bd_dom_sf"/>
</dbReference>
<reference evidence="5 6" key="1">
    <citation type="journal article" date="2024" name="J. Plant Pathol.">
        <title>Sequence and assembly of the genome of Seiridium unicorne, isolate CBS 538.82, causal agent of cypress canker disease.</title>
        <authorList>
            <person name="Scali E."/>
            <person name="Rocca G.D."/>
            <person name="Danti R."/>
            <person name="Garbelotto M."/>
            <person name="Barberini S."/>
            <person name="Baroncelli R."/>
            <person name="Emiliani G."/>
        </authorList>
    </citation>
    <scope>NUCLEOTIDE SEQUENCE [LARGE SCALE GENOMIC DNA]</scope>
    <source>
        <strain evidence="5 6">BM-138-508</strain>
    </source>
</reference>
<dbReference type="InterPro" id="IPR009081">
    <property type="entry name" value="PP-bd_ACP"/>
</dbReference>
<dbReference type="InterPro" id="IPR020845">
    <property type="entry name" value="AMP-binding_CS"/>
</dbReference>
<evidence type="ECO:0000313" key="5">
    <source>
        <dbReference type="EMBL" id="KAK9420708.1"/>
    </source>
</evidence>
<keyword evidence="6" id="KW-1185">Reference proteome</keyword>
<dbReference type="InterPro" id="IPR006162">
    <property type="entry name" value="Ppantetheine_attach_site"/>
</dbReference>
<dbReference type="Gene3D" id="3.40.50.12780">
    <property type="entry name" value="N-terminal domain of ligase-like"/>
    <property type="match status" value="1"/>
</dbReference>
<sequence length="1067" mass="118363">MADNSPVPSRNLASNGQPEYGRRLVPNIIDSTARETPDKEIFQTPRSENPSDGWESVTFKTYANAINRCCHTIIEQCGKPPEGKTPVIAYIGANDARYLALTVAAIKTGYTAFFVSPRNTLEGQLNLFKQSDCHLLAFPESHRALVEPWLEKGKMTAVHMPSMEEIFSSEEVPHYPYNKTFEEAEFDPFVILHTSGSTGFPKPVICRAGQLAISDAHHLLPEWEGRIPVLRGWAERSERVFSPMPLFHAAGIFFSILINIYWDVSLVLGIPQRQLSSELVVECLANNNADAALLPPSIIDDLSEDDEGVRTLAKLNFVAFGGGALSATAGGKLAKRGVTLQNLIAATETAPFPLYWNTNRELWQWFIFNNEQLGGDWRKVPGDDDIYEQVIVRKGSHPGLQPCFYTFPHLNEYSTNDLYQPHPTLANHWRHVGRSDNIIVFSNGEKLNPVTIEQTLQEDPRVKAALVVGANRFQPAVIIEPASYPPNSQDREKFVEDIWPMIDAANKETVAHGRIDRGLVALSDPSKPFLRAGKGTVQRPATAKLYESEINEMYDRIEETIASKLPPLDVSSESALVESIKTLFGNQVEYPDIQPDTDFFSVGVDSLQVIGLSRRLRTSLEAAGFREHATMMTPRAINSNPTPQRLAEFIMRKIVRGESSTSAEDEALEQQRDMLALYKKYTTDLQATTTRKPDAAGQGQTVILTGSTGMLGSYMLDAMARSSRVKRIICLNRAEDGGAEQQSRSANERTLDKTYGGKAEFYHVDASLANLGLPEALYTRLLAEADRIIHNAWPVNFHMPVKSFEKYIRGVRNFADFAAKASKRVAVIFIASVATVMRWDPRRGIVPEARFDDVSLADGGYGRSKMVSALILDDASQAGNFPAASIRVGQIAGPEAGNGVWNRHEWFPSIVASSLYLKALPADLGAMNGIDWTPTERIANLVLEVGGITQDVKPETISGYFHGVNPSTTEWKTLAQAIREFYGAEKLPEMISFKEWITRLEATQAVDGNPGVKLLDTYRGMLGSDDSADRGRVALSMERTMGQSPTMRNSAAITPELMKQWCRNWDF</sequence>
<feature type="domain" description="Carrier" evidence="4">
    <location>
        <begin position="571"/>
        <end position="654"/>
    </location>
</feature>
<feature type="region of interest" description="Disordered" evidence="3">
    <location>
        <begin position="1"/>
        <end position="53"/>
    </location>
</feature>
<dbReference type="Pfam" id="PF00501">
    <property type="entry name" value="AMP-binding"/>
    <property type="match status" value="1"/>
</dbReference>
<evidence type="ECO:0000256" key="3">
    <source>
        <dbReference type="SAM" id="MobiDB-lite"/>
    </source>
</evidence>
<gene>
    <name evidence="5" type="ORF">SUNI508_00799</name>
</gene>
<evidence type="ECO:0000313" key="6">
    <source>
        <dbReference type="Proteomes" id="UP001408356"/>
    </source>
</evidence>
<organism evidence="5 6">
    <name type="scientific">Seiridium unicorne</name>
    <dbReference type="NCBI Taxonomy" id="138068"/>
    <lineage>
        <taxon>Eukaryota</taxon>
        <taxon>Fungi</taxon>
        <taxon>Dikarya</taxon>
        <taxon>Ascomycota</taxon>
        <taxon>Pezizomycotina</taxon>
        <taxon>Sordariomycetes</taxon>
        <taxon>Xylariomycetidae</taxon>
        <taxon>Amphisphaeriales</taxon>
        <taxon>Sporocadaceae</taxon>
        <taxon>Seiridium</taxon>
    </lineage>
</organism>
<comment type="caution">
    <text evidence="5">The sequence shown here is derived from an EMBL/GenBank/DDBJ whole genome shotgun (WGS) entry which is preliminary data.</text>
</comment>
<dbReference type="InterPro" id="IPR036736">
    <property type="entry name" value="ACP-like_sf"/>
</dbReference>
<dbReference type="InterPro" id="IPR013120">
    <property type="entry name" value="FAR_NAD-bd"/>
</dbReference>
<evidence type="ECO:0000256" key="2">
    <source>
        <dbReference type="ARBA" id="ARBA00022553"/>
    </source>
</evidence>
<dbReference type="SUPFAM" id="SSF56801">
    <property type="entry name" value="Acetyl-CoA synthetase-like"/>
    <property type="match status" value="1"/>
</dbReference>
<dbReference type="EMBL" id="JARVKF010000223">
    <property type="protein sequence ID" value="KAK9420708.1"/>
    <property type="molecule type" value="Genomic_DNA"/>
</dbReference>
<dbReference type="Proteomes" id="UP001408356">
    <property type="component" value="Unassembled WGS sequence"/>
</dbReference>
<dbReference type="InterPro" id="IPR000873">
    <property type="entry name" value="AMP-dep_synth/lig_dom"/>
</dbReference>
<protein>
    <recommendedName>
        <fullName evidence="4">Carrier domain-containing protein</fullName>
    </recommendedName>
</protein>
<evidence type="ECO:0000256" key="1">
    <source>
        <dbReference type="ARBA" id="ARBA00022450"/>
    </source>
</evidence>
<evidence type="ECO:0000259" key="4">
    <source>
        <dbReference type="PROSITE" id="PS50075"/>
    </source>
</evidence>